<dbReference type="AlphaFoldDB" id="A0A059L3S5"/>
<dbReference type="Gene3D" id="3.30.70.1060">
    <property type="entry name" value="Dimeric alpha+beta barrel"/>
    <property type="match status" value="1"/>
</dbReference>
<name>A0A059L3S5_9PSED</name>
<sequence>MTEETQALLAGMLNKTLFVVIRKPRDLTHMPVLLDAHLKWAIRAQERGELFASGPFVSDQAAPGELGGMSILRAADQAEAERLIQGDPFIAHGVFEADVRKWLLMEGGLTLHVSFSNKSFSLL</sequence>
<comment type="similarity">
    <text evidence="1">Belongs to the YciI family.</text>
</comment>
<dbReference type="EMBL" id="AZQQ01000074">
    <property type="protein sequence ID" value="KDD68978.1"/>
    <property type="molecule type" value="Genomic_DNA"/>
</dbReference>
<dbReference type="Proteomes" id="UP000026739">
    <property type="component" value="Unassembled WGS sequence"/>
</dbReference>
<comment type="caution">
    <text evidence="3">The sequence shown here is derived from an EMBL/GenBank/DDBJ whole genome shotgun (WGS) entry which is preliminary data.</text>
</comment>
<evidence type="ECO:0000313" key="4">
    <source>
        <dbReference type="Proteomes" id="UP000026739"/>
    </source>
</evidence>
<dbReference type="InterPro" id="IPR005545">
    <property type="entry name" value="YCII"/>
</dbReference>
<proteinExistence type="inferred from homology"/>
<gene>
    <name evidence="3" type="ORF">V466_11160</name>
</gene>
<dbReference type="InterPro" id="IPR011008">
    <property type="entry name" value="Dimeric_a/b-barrel"/>
</dbReference>
<dbReference type="Pfam" id="PF03795">
    <property type="entry name" value="YCII"/>
    <property type="match status" value="1"/>
</dbReference>
<accession>A0A059L3S5</accession>
<evidence type="ECO:0000313" key="3">
    <source>
        <dbReference type="EMBL" id="KDD68978.1"/>
    </source>
</evidence>
<organism evidence="3 4">
    <name type="scientific">Pseudomonas mandelii PD30</name>
    <dbReference type="NCBI Taxonomy" id="1419583"/>
    <lineage>
        <taxon>Bacteria</taxon>
        <taxon>Pseudomonadati</taxon>
        <taxon>Pseudomonadota</taxon>
        <taxon>Gammaproteobacteria</taxon>
        <taxon>Pseudomonadales</taxon>
        <taxon>Pseudomonadaceae</taxon>
        <taxon>Pseudomonas</taxon>
    </lineage>
</organism>
<dbReference type="RefSeq" id="WP_033056555.1">
    <property type="nucleotide sequence ID" value="NZ_AZQQ01000074.1"/>
</dbReference>
<protein>
    <recommendedName>
        <fullName evidence="2">YCII-related domain-containing protein</fullName>
    </recommendedName>
</protein>
<evidence type="ECO:0000259" key="2">
    <source>
        <dbReference type="Pfam" id="PF03795"/>
    </source>
</evidence>
<feature type="domain" description="YCII-related" evidence="2">
    <location>
        <begin position="22"/>
        <end position="99"/>
    </location>
</feature>
<evidence type="ECO:0000256" key="1">
    <source>
        <dbReference type="ARBA" id="ARBA00007689"/>
    </source>
</evidence>
<dbReference type="SUPFAM" id="SSF54909">
    <property type="entry name" value="Dimeric alpha+beta barrel"/>
    <property type="match status" value="1"/>
</dbReference>
<dbReference type="eggNOG" id="COG2350">
    <property type="taxonomic scope" value="Bacteria"/>
</dbReference>
<reference evidence="3 4" key="1">
    <citation type="submission" date="2013-12" db="EMBL/GenBank/DDBJ databases">
        <authorList>
            <person name="Formusa P.A."/>
            <person name="Habash M."/>
            <person name="Lee H."/>
            <person name="Trevors J.T."/>
        </authorList>
    </citation>
    <scope>NUCLEOTIDE SEQUENCE [LARGE SCALE GENOMIC DNA]</scope>
    <source>
        <strain evidence="3 4">PD30</strain>
    </source>
</reference>